<evidence type="ECO:0000313" key="8">
    <source>
        <dbReference type="EMBL" id="GEL59720.1"/>
    </source>
</evidence>
<evidence type="ECO:0000256" key="1">
    <source>
        <dbReference type="ARBA" id="ARBA00001974"/>
    </source>
</evidence>
<dbReference type="STRING" id="1231339.Abci_004_003"/>
<dbReference type="InterPro" id="IPR023753">
    <property type="entry name" value="FAD/NAD-binding_dom"/>
</dbReference>
<gene>
    <name evidence="7" type="ORF">Abci_004_003</name>
    <name evidence="8" type="ORF">ACI01nite_23220</name>
</gene>
<dbReference type="Gene3D" id="3.50.50.100">
    <property type="match status" value="1"/>
</dbReference>
<dbReference type="PANTHER" id="PTHR42913">
    <property type="entry name" value="APOPTOSIS-INDUCING FACTOR 1"/>
    <property type="match status" value="1"/>
</dbReference>
<keyword evidence="3" id="KW-0285">Flavoprotein</keyword>
<organism evidence="7 9">
    <name type="scientific">Acetobacter cibinongensis</name>
    <dbReference type="NCBI Taxonomy" id="146475"/>
    <lineage>
        <taxon>Bacteria</taxon>
        <taxon>Pseudomonadati</taxon>
        <taxon>Pseudomonadota</taxon>
        <taxon>Alphaproteobacteria</taxon>
        <taxon>Acetobacterales</taxon>
        <taxon>Acetobacteraceae</taxon>
        <taxon>Acetobacter</taxon>
    </lineage>
</organism>
<dbReference type="Proteomes" id="UP000321891">
    <property type="component" value="Unassembled WGS sequence"/>
</dbReference>
<keyword evidence="10" id="KW-1185">Reference proteome</keyword>
<dbReference type="InterPro" id="IPR036188">
    <property type="entry name" value="FAD/NAD-bd_sf"/>
</dbReference>
<dbReference type="AlphaFoldDB" id="A0A0D6N1H6"/>
<dbReference type="InterPro" id="IPR051169">
    <property type="entry name" value="NADH-Q_oxidoreductase"/>
</dbReference>
<dbReference type="GO" id="GO:0019646">
    <property type="term" value="P:aerobic electron transport chain"/>
    <property type="evidence" value="ECO:0007669"/>
    <property type="project" value="TreeGrafter"/>
</dbReference>
<protein>
    <submittedName>
        <fullName evidence="7">NADH dehydrogenase</fullName>
    </submittedName>
</protein>
<evidence type="ECO:0000313" key="10">
    <source>
        <dbReference type="Proteomes" id="UP000321891"/>
    </source>
</evidence>
<evidence type="ECO:0000256" key="2">
    <source>
        <dbReference type="ARBA" id="ARBA00005272"/>
    </source>
</evidence>
<evidence type="ECO:0000256" key="4">
    <source>
        <dbReference type="ARBA" id="ARBA00022827"/>
    </source>
</evidence>
<dbReference type="GO" id="GO:0003955">
    <property type="term" value="F:NAD(P)H dehydrogenase (quinone) activity"/>
    <property type="evidence" value="ECO:0007669"/>
    <property type="project" value="TreeGrafter"/>
</dbReference>
<evidence type="ECO:0000256" key="5">
    <source>
        <dbReference type="ARBA" id="ARBA00023002"/>
    </source>
</evidence>
<accession>A0A0D6N1H6</accession>
<dbReference type="EMBL" id="BJVU01000012">
    <property type="protein sequence ID" value="GEL59720.1"/>
    <property type="molecule type" value="Genomic_DNA"/>
</dbReference>
<dbReference type="PRINTS" id="PR00411">
    <property type="entry name" value="PNDRDTASEI"/>
</dbReference>
<comment type="caution">
    <text evidence="7">The sequence shown here is derived from an EMBL/GenBank/DDBJ whole genome shotgun (WGS) entry which is preliminary data.</text>
</comment>
<evidence type="ECO:0000313" key="7">
    <source>
        <dbReference type="EMBL" id="GAN59376.1"/>
    </source>
</evidence>
<dbReference type="Proteomes" id="UP000032671">
    <property type="component" value="Unassembled WGS sequence"/>
</dbReference>
<reference evidence="8 10" key="2">
    <citation type="submission" date="2019-07" db="EMBL/GenBank/DDBJ databases">
        <title>Whole genome shotgun sequence of Acetobacter cibinongensis NBRC 16605.</title>
        <authorList>
            <person name="Hosoyama A."/>
            <person name="Uohara A."/>
            <person name="Ohji S."/>
            <person name="Ichikawa N."/>
        </authorList>
    </citation>
    <scope>NUCLEOTIDE SEQUENCE [LARGE SCALE GENOMIC DNA]</scope>
    <source>
        <strain evidence="8 10">NBRC 16605</strain>
    </source>
</reference>
<proteinExistence type="inferred from homology"/>
<keyword evidence="4" id="KW-0274">FAD</keyword>
<dbReference type="EMBL" id="BAMV01000004">
    <property type="protein sequence ID" value="GAN59376.1"/>
    <property type="molecule type" value="Genomic_DNA"/>
</dbReference>
<keyword evidence="5" id="KW-0560">Oxidoreductase</keyword>
<dbReference type="PRINTS" id="PR00368">
    <property type="entry name" value="FADPNR"/>
</dbReference>
<accession>A0A6N3SQS3</accession>
<dbReference type="SUPFAM" id="SSF51905">
    <property type="entry name" value="FAD/NAD(P)-binding domain"/>
    <property type="match status" value="1"/>
</dbReference>
<evidence type="ECO:0000256" key="3">
    <source>
        <dbReference type="ARBA" id="ARBA00022630"/>
    </source>
</evidence>
<evidence type="ECO:0000313" key="9">
    <source>
        <dbReference type="Proteomes" id="UP000032671"/>
    </source>
</evidence>
<reference evidence="7 9" key="1">
    <citation type="submission" date="2012-11" db="EMBL/GenBank/DDBJ databases">
        <title>Whole genome sequence of Acetobacter cibinongensis 4H-1.</title>
        <authorList>
            <person name="Azuma Y."/>
            <person name="Higashiura N."/>
            <person name="Hirakawa H."/>
            <person name="Matsushita K."/>
        </authorList>
    </citation>
    <scope>NUCLEOTIDE SEQUENCE [LARGE SCALE GENOMIC DNA]</scope>
    <source>
        <strain evidence="7 9">4H-1</strain>
    </source>
</reference>
<name>A0A0D6N1H6_9PROT</name>
<evidence type="ECO:0000259" key="6">
    <source>
        <dbReference type="Pfam" id="PF07992"/>
    </source>
</evidence>
<comment type="similarity">
    <text evidence="2">Belongs to the NADH dehydrogenase family.</text>
</comment>
<feature type="domain" description="FAD/NAD(P)-binding" evidence="6">
    <location>
        <begin position="9"/>
        <end position="336"/>
    </location>
</feature>
<sequence>MHQMVSKSEILIVGGGVAGLALATRLGKSLGRQGKARITLVDKSFSHVWKPMLHCFAAGTVLNENDRISFISQASSHHFEFWPGEVVSIDRDKREVVLSPLHASDGTKVLESRTLIYDAIVLAVGSCANDFGTPGVKENCLFIDNLIEANSFNEKFRMEILKSFANSSQLDIAIVGGGATGTQLAAELHKSLEIVDPVSLHAFGKKPPKLRVTLLQSGPRILPAFPESVSVAAQQELERLGVNVRTSSRVASADATGFTLKDGTHVDATLRVWAAGVKAPEVTKAYGGLSLNKSGQILVRPNLSSVDDDRIFAMGDCSFITDEPLPATAQVARQQAHHLAQHLPAWLERGTVVPSCIFHNKGAIVALGNYNGWAALPGGTVLGGGIMNGLSARLGHIMLYRKHQMELFGYYRGLASILADWIEGIIRPPVRLD</sequence>
<dbReference type="Pfam" id="PF07992">
    <property type="entry name" value="Pyr_redox_2"/>
    <property type="match status" value="1"/>
</dbReference>
<dbReference type="PANTHER" id="PTHR42913:SF3">
    <property type="entry name" value="64 KDA MITOCHONDRIAL NADH DEHYDROGENASE (EUROFUNG)"/>
    <property type="match status" value="1"/>
</dbReference>
<comment type="cofactor">
    <cofactor evidence="1">
        <name>FAD</name>
        <dbReference type="ChEBI" id="CHEBI:57692"/>
    </cofactor>
</comment>